<gene>
    <name evidence="8" type="ORF">JNB61_19855</name>
</gene>
<dbReference type="EMBL" id="JAEUAX010000033">
    <property type="protein sequence ID" value="MBW9112020.1"/>
    <property type="molecule type" value="Genomic_DNA"/>
</dbReference>
<dbReference type="PROSITE" id="PS51296">
    <property type="entry name" value="RIESKE"/>
    <property type="match status" value="1"/>
</dbReference>
<keyword evidence="2" id="KW-0001">2Fe-2S</keyword>
<dbReference type="CDD" id="cd08884">
    <property type="entry name" value="RHO_alpha_C_GbcA-like"/>
    <property type="match status" value="1"/>
</dbReference>
<dbReference type="Proteomes" id="UP000777440">
    <property type="component" value="Unassembled WGS sequence"/>
</dbReference>
<dbReference type="SUPFAM" id="SSF50022">
    <property type="entry name" value="ISP domain"/>
    <property type="match status" value="1"/>
</dbReference>
<keyword evidence="8" id="KW-0223">Dioxygenase</keyword>
<keyword evidence="5" id="KW-0408">Iron</keyword>
<organism evidence="8 9">
    <name type="scientific">Microbacterium ureisolvens</name>
    <dbReference type="NCBI Taxonomy" id="2781186"/>
    <lineage>
        <taxon>Bacteria</taxon>
        <taxon>Bacillati</taxon>
        <taxon>Actinomycetota</taxon>
        <taxon>Actinomycetes</taxon>
        <taxon>Micrococcales</taxon>
        <taxon>Microbacteriaceae</taxon>
        <taxon>Microbacterium</taxon>
    </lineage>
</organism>
<feature type="domain" description="Rieske" evidence="7">
    <location>
        <begin position="1"/>
        <end position="56"/>
    </location>
</feature>
<keyword evidence="4" id="KW-0560">Oxidoreductase</keyword>
<protein>
    <submittedName>
        <fullName evidence="8">Aromatic ring-hydroxylating dioxygenase subunit alpha</fullName>
    </submittedName>
</protein>
<proteinExistence type="predicted"/>
<evidence type="ECO:0000256" key="5">
    <source>
        <dbReference type="ARBA" id="ARBA00023004"/>
    </source>
</evidence>
<evidence type="ECO:0000256" key="2">
    <source>
        <dbReference type="ARBA" id="ARBA00022714"/>
    </source>
</evidence>
<evidence type="ECO:0000313" key="8">
    <source>
        <dbReference type="EMBL" id="MBW9112020.1"/>
    </source>
</evidence>
<evidence type="ECO:0000256" key="6">
    <source>
        <dbReference type="ARBA" id="ARBA00023014"/>
    </source>
</evidence>
<dbReference type="Gene3D" id="3.90.380.10">
    <property type="entry name" value="Naphthalene 1,2-dioxygenase Alpha Subunit, Chain A, domain 1"/>
    <property type="match status" value="1"/>
</dbReference>
<feature type="non-terminal residue" evidence="8">
    <location>
        <position position="322"/>
    </location>
</feature>
<evidence type="ECO:0000313" key="9">
    <source>
        <dbReference type="Proteomes" id="UP000777440"/>
    </source>
</evidence>
<comment type="caution">
    <text evidence="8">The sequence shown here is derived from an EMBL/GenBank/DDBJ whole genome shotgun (WGS) entry which is preliminary data.</text>
</comment>
<feature type="non-terminal residue" evidence="8">
    <location>
        <position position="1"/>
    </location>
</feature>
<sequence>QPGAGSVGNLVCGYHQWTYRPDGELIYASAAEEGFDKNCYSLRKVAFRVISGLIFINMSDEPNTDIDPVAKIVEPYFDAHQLGRAKVAKQIDLIEEGNWKLTLENNRECYHCDLHPELGCTYFITWGYPEDQIPPHLQDVHQRYLAAEAELEEKCIERGIHYKGNEQLDTRVFGFRVQREALDGEGESYSLTGAKLVNKLLGDFDDAKLGRLSMHTQPNFWCHFMADHAITFAVLPIAPGRTLVRTTWLVHEDAVEGVDYNVDDLTHVWRETNNQDAHFVELAQKGVTDPAYVPGPYMPSEYQVNAFCNWYLDRINDYIEEG</sequence>
<dbReference type="InterPro" id="IPR036922">
    <property type="entry name" value="Rieske_2Fe-2S_sf"/>
</dbReference>
<keyword evidence="9" id="KW-1185">Reference proteome</keyword>
<evidence type="ECO:0000259" key="7">
    <source>
        <dbReference type="PROSITE" id="PS51296"/>
    </source>
</evidence>
<reference evidence="8 9" key="1">
    <citation type="journal article" date="2021" name="MBio">
        <title>Poor Competitiveness of Bradyrhizobium in Pigeon Pea Root Colonization in Indian Soils.</title>
        <authorList>
            <person name="Chalasani D."/>
            <person name="Basu A."/>
            <person name="Pullabhotla S.V.S.R.N."/>
            <person name="Jorrin B."/>
            <person name="Neal A.L."/>
            <person name="Poole P.S."/>
            <person name="Podile A.R."/>
            <person name="Tkacz A."/>
        </authorList>
    </citation>
    <scope>NUCLEOTIDE SEQUENCE [LARGE SCALE GENOMIC DNA]</scope>
    <source>
        <strain evidence="8 9">HU12</strain>
    </source>
</reference>
<evidence type="ECO:0000256" key="3">
    <source>
        <dbReference type="ARBA" id="ARBA00022723"/>
    </source>
</evidence>
<accession>A0ABS7I6I2</accession>
<evidence type="ECO:0000256" key="4">
    <source>
        <dbReference type="ARBA" id="ARBA00023002"/>
    </source>
</evidence>
<keyword evidence="3" id="KW-0479">Metal-binding</keyword>
<dbReference type="PANTHER" id="PTHR43756:SF5">
    <property type="entry name" value="CHOLINE MONOOXYGENASE, CHLOROPLASTIC"/>
    <property type="match status" value="1"/>
</dbReference>
<dbReference type="Gene3D" id="2.102.10.10">
    <property type="entry name" value="Rieske [2Fe-2S] iron-sulphur domain"/>
    <property type="match status" value="1"/>
</dbReference>
<dbReference type="InterPro" id="IPR001663">
    <property type="entry name" value="Rng_hydr_dOase-A"/>
</dbReference>
<dbReference type="GO" id="GO:0051213">
    <property type="term" value="F:dioxygenase activity"/>
    <property type="evidence" value="ECO:0007669"/>
    <property type="project" value="UniProtKB-KW"/>
</dbReference>
<dbReference type="InterPro" id="IPR017941">
    <property type="entry name" value="Rieske_2Fe-2S"/>
</dbReference>
<name>A0ABS7I6I2_9MICO</name>
<dbReference type="PANTHER" id="PTHR43756">
    <property type="entry name" value="CHOLINE MONOOXYGENASE, CHLOROPLASTIC"/>
    <property type="match status" value="1"/>
</dbReference>
<dbReference type="InterPro" id="IPR015879">
    <property type="entry name" value="Ring_hydroxy_dOase_asu_C_dom"/>
</dbReference>
<comment type="cofactor">
    <cofactor evidence="1">
        <name>Fe cation</name>
        <dbReference type="ChEBI" id="CHEBI:24875"/>
    </cofactor>
</comment>
<dbReference type="SUPFAM" id="SSF55961">
    <property type="entry name" value="Bet v1-like"/>
    <property type="match status" value="1"/>
</dbReference>
<keyword evidence="6" id="KW-0411">Iron-sulfur</keyword>
<dbReference type="Pfam" id="PF00848">
    <property type="entry name" value="Ring_hydroxyl_A"/>
    <property type="match status" value="1"/>
</dbReference>
<evidence type="ECO:0000256" key="1">
    <source>
        <dbReference type="ARBA" id="ARBA00001962"/>
    </source>
</evidence>
<dbReference type="RefSeq" id="WP_220340732.1">
    <property type="nucleotide sequence ID" value="NZ_JAEUAX010000033.1"/>
</dbReference>